<evidence type="ECO:0000313" key="2">
    <source>
        <dbReference type="EMBL" id="MTW19368.1"/>
    </source>
</evidence>
<dbReference type="EMBL" id="WNKV01000031">
    <property type="protein sequence ID" value="MTW19368.1"/>
    <property type="molecule type" value="Genomic_DNA"/>
</dbReference>
<dbReference type="InterPro" id="IPR010985">
    <property type="entry name" value="Ribbon_hlx_hlx"/>
</dbReference>
<evidence type="ECO:0000313" key="3">
    <source>
        <dbReference type="Proteomes" id="UP000438991"/>
    </source>
</evidence>
<gene>
    <name evidence="2" type="ORF">GJ689_24560</name>
</gene>
<feature type="domain" description="Ribbon-helix-helix protein CopG" evidence="1">
    <location>
        <begin position="62"/>
        <end position="99"/>
    </location>
</feature>
<dbReference type="Proteomes" id="UP000438991">
    <property type="component" value="Unassembled WGS sequence"/>
</dbReference>
<sequence>MMARLRFGWLVIAVSPPLMCPEARALISSMNLSIQIFMARSIAVYQKKRRRGRPATGRDPLLSARVPDAVRERVDRYAAEREITRSEAVRELLETALDQRPSGAALAR</sequence>
<proteinExistence type="predicted"/>
<accession>A0A9X5AVR9</accession>
<dbReference type="AlphaFoldDB" id="A0A9X5AVR9"/>
<reference evidence="2 3" key="1">
    <citation type="submission" date="2019-11" db="EMBL/GenBank/DDBJ databases">
        <title>Whole-genome sequence of Rhodoplanes serenus DSM 18633, type strain.</title>
        <authorList>
            <person name="Kyndt J.A."/>
            <person name="Meyer T.E."/>
        </authorList>
    </citation>
    <scope>NUCLEOTIDE SEQUENCE [LARGE SCALE GENOMIC DNA]</scope>
    <source>
        <strain evidence="2 3">DSM 18633</strain>
    </source>
</reference>
<dbReference type="InterPro" id="IPR002145">
    <property type="entry name" value="CopG"/>
</dbReference>
<dbReference type="SUPFAM" id="SSF47598">
    <property type="entry name" value="Ribbon-helix-helix"/>
    <property type="match status" value="1"/>
</dbReference>
<name>A0A9X5AVR9_9BRAD</name>
<organism evidence="2 3">
    <name type="scientific">Rhodoplanes serenus</name>
    <dbReference type="NCBI Taxonomy" id="200615"/>
    <lineage>
        <taxon>Bacteria</taxon>
        <taxon>Pseudomonadati</taxon>
        <taxon>Pseudomonadota</taxon>
        <taxon>Alphaproteobacteria</taxon>
        <taxon>Hyphomicrobiales</taxon>
        <taxon>Nitrobacteraceae</taxon>
        <taxon>Rhodoplanes</taxon>
    </lineage>
</organism>
<dbReference type="Pfam" id="PF01402">
    <property type="entry name" value="RHH_1"/>
    <property type="match status" value="1"/>
</dbReference>
<dbReference type="GO" id="GO:0006355">
    <property type="term" value="P:regulation of DNA-templated transcription"/>
    <property type="evidence" value="ECO:0007669"/>
    <property type="project" value="InterPro"/>
</dbReference>
<protein>
    <submittedName>
        <fullName evidence="2">Ribbon-helix-helix protein, CopG family</fullName>
    </submittedName>
</protein>
<evidence type="ECO:0000259" key="1">
    <source>
        <dbReference type="Pfam" id="PF01402"/>
    </source>
</evidence>
<comment type="caution">
    <text evidence="2">The sequence shown here is derived from an EMBL/GenBank/DDBJ whole genome shotgun (WGS) entry which is preliminary data.</text>
</comment>